<evidence type="ECO:0000256" key="1">
    <source>
        <dbReference type="SAM" id="MobiDB-lite"/>
    </source>
</evidence>
<comment type="caution">
    <text evidence="2">The sequence shown here is derived from an EMBL/GenBank/DDBJ whole genome shotgun (WGS) entry which is preliminary data.</text>
</comment>
<feature type="region of interest" description="Disordered" evidence="1">
    <location>
        <begin position="407"/>
        <end position="427"/>
    </location>
</feature>
<feature type="compositionally biased region" description="Gly residues" evidence="1">
    <location>
        <begin position="340"/>
        <end position="356"/>
    </location>
</feature>
<gene>
    <name evidence="2" type="ORF">HNQ40_002603</name>
</gene>
<feature type="region of interest" description="Disordered" evidence="1">
    <location>
        <begin position="456"/>
        <end position="483"/>
    </location>
</feature>
<accession>A0A7X0H7N3</accession>
<reference evidence="2 3" key="1">
    <citation type="submission" date="2020-08" db="EMBL/GenBank/DDBJ databases">
        <title>Genomic Encyclopedia of Type Strains, Phase IV (KMG-IV): sequencing the most valuable type-strain genomes for metagenomic binning, comparative biology and taxonomic classification.</title>
        <authorList>
            <person name="Goeker M."/>
        </authorList>
    </citation>
    <scope>NUCLEOTIDE SEQUENCE [LARGE SCALE GENOMIC DNA]</scope>
    <source>
        <strain evidence="2 3">DSM 103725</strain>
    </source>
</reference>
<proteinExistence type="predicted"/>
<feature type="compositionally biased region" description="Gly residues" evidence="1">
    <location>
        <begin position="415"/>
        <end position="427"/>
    </location>
</feature>
<dbReference type="Proteomes" id="UP000541810">
    <property type="component" value="Unassembled WGS sequence"/>
</dbReference>
<evidence type="ECO:0000313" key="2">
    <source>
        <dbReference type="EMBL" id="MBB6430797.1"/>
    </source>
</evidence>
<feature type="compositionally biased region" description="Basic and acidic residues" evidence="1">
    <location>
        <begin position="357"/>
        <end position="383"/>
    </location>
</feature>
<sequence length="684" mass="74698">MKSKDLGFFQQHVEKIAIGVGGLVLVGVGATQFLLGEPNAIEVDKKTIAPGAIEETVVRQADQLKNQLGRPSPIAPFDVPAYAEFFKKLYGLPVAPDQQLAAIDDTGLAQTWVTVKTPDYEYKHLPTPPIAVDVLAKSGHGVLENDGTEGYFALQQLIGDTRPADFNYVSVSGVFPLKDLIERYESTDHPVEQRIDEGLWRERLAVTSVQLLREELDPVTGEWGGQTIINPLPGNYAVLPSEQPVLSFEESQALEAEIRQNQAEIVRASFPTISNGPWTPPDIGNRVYTSEELARRDEIERKLKTLNRRLDSLTGREQREERSSDRRSRRQTGADSLGDPYGGGGFGDPYGGGGGATRDRGSRGNSEREAERERVRAERNAEKAAEIQQEIFDLQVELNELMGIEDDDALQTPGLPGGGGDPYGGGFGGDPYGGGFGGDPYGGGYGGDPYGGGFGGDPYGGSPYGGPAATPRSSPRASAASDNPDELKVWAHDLTVEPGKTYRYKVLVSVMNPLYRFPRLNADQLADNRNRISLGPSQEEIDAAEWSLSAEVELDPKYYFFVDSANKDQKRADIEVWTVYDGMWRKNEFVEFPGNEVGGNAEIDGLDTGGQGIPMNVGPIVLDVDSITNDRGQGEVRVLLLDPETNRIITRLVNEDKNSDDRKRLELEADKQAKLAASRLSEAR</sequence>
<dbReference type="RefSeq" id="WP_184678291.1">
    <property type="nucleotide sequence ID" value="NZ_JACHGY010000001.1"/>
</dbReference>
<feature type="compositionally biased region" description="Low complexity" evidence="1">
    <location>
        <begin position="465"/>
        <end position="481"/>
    </location>
</feature>
<feature type="region of interest" description="Disordered" evidence="1">
    <location>
        <begin position="310"/>
        <end position="383"/>
    </location>
</feature>
<dbReference type="EMBL" id="JACHGY010000001">
    <property type="protein sequence ID" value="MBB6430797.1"/>
    <property type="molecule type" value="Genomic_DNA"/>
</dbReference>
<dbReference type="AlphaFoldDB" id="A0A7X0H7N3"/>
<name>A0A7X0H7N3_9BACT</name>
<evidence type="ECO:0000313" key="3">
    <source>
        <dbReference type="Proteomes" id="UP000541810"/>
    </source>
</evidence>
<organism evidence="2 3">
    <name type="scientific">Algisphaera agarilytica</name>
    <dbReference type="NCBI Taxonomy" id="1385975"/>
    <lineage>
        <taxon>Bacteria</taxon>
        <taxon>Pseudomonadati</taxon>
        <taxon>Planctomycetota</taxon>
        <taxon>Phycisphaerae</taxon>
        <taxon>Phycisphaerales</taxon>
        <taxon>Phycisphaeraceae</taxon>
        <taxon>Algisphaera</taxon>
    </lineage>
</organism>
<feature type="compositionally biased region" description="Basic and acidic residues" evidence="1">
    <location>
        <begin position="310"/>
        <end position="326"/>
    </location>
</feature>
<keyword evidence="3" id="KW-1185">Reference proteome</keyword>
<protein>
    <submittedName>
        <fullName evidence="2">Uncharacterized protein</fullName>
    </submittedName>
</protein>